<reference evidence="1" key="1">
    <citation type="submission" date="2019-08" db="EMBL/GenBank/DDBJ databases">
        <authorList>
            <person name="Kucharzyk K."/>
            <person name="Murdoch R.W."/>
            <person name="Higgins S."/>
            <person name="Loffler F."/>
        </authorList>
    </citation>
    <scope>NUCLEOTIDE SEQUENCE</scope>
</reference>
<evidence type="ECO:0000313" key="1">
    <source>
        <dbReference type="EMBL" id="MPN13380.1"/>
    </source>
</evidence>
<protein>
    <recommendedName>
        <fullName evidence="2">RND efflux pump membrane fusion protein barrel-sandwich domain-containing protein</fullName>
    </recommendedName>
</protein>
<gene>
    <name evidence="1" type="ORF">SDC9_160701</name>
</gene>
<dbReference type="Gene3D" id="2.40.420.20">
    <property type="match status" value="1"/>
</dbReference>
<comment type="caution">
    <text evidence="1">The sequence shown here is derived from an EMBL/GenBank/DDBJ whole genome shotgun (WGS) entry which is preliminary data.</text>
</comment>
<proteinExistence type="predicted"/>
<evidence type="ECO:0008006" key="2">
    <source>
        <dbReference type="Google" id="ProtNLM"/>
    </source>
</evidence>
<dbReference type="AlphaFoldDB" id="A0A645FHE3"/>
<name>A0A645FHE3_9ZZZZ</name>
<organism evidence="1">
    <name type="scientific">bioreactor metagenome</name>
    <dbReference type="NCBI Taxonomy" id="1076179"/>
    <lineage>
        <taxon>unclassified sequences</taxon>
        <taxon>metagenomes</taxon>
        <taxon>ecological metagenomes</taxon>
    </lineage>
</organism>
<sequence length="104" mass="11183">MDLGQADLLGGEAGELYLKKKIGSYDIIVPRSAIGKDSDGEYVFVLDEREGPLGKEYSVSRCKVTVGDSDNSYIGILSGLLGNEKVVVYSNKSLYDGSSVILDK</sequence>
<accession>A0A645FHE3</accession>
<dbReference type="EMBL" id="VSSQ01059876">
    <property type="protein sequence ID" value="MPN13380.1"/>
    <property type="molecule type" value="Genomic_DNA"/>
</dbReference>